<accession>A0A024U0Q3</accession>
<dbReference type="EMBL" id="KI913966">
    <property type="protein sequence ID" value="ETV99833.1"/>
    <property type="molecule type" value="Genomic_DNA"/>
</dbReference>
<proteinExistence type="predicted"/>
<dbReference type="RefSeq" id="XP_008871609.1">
    <property type="nucleotide sequence ID" value="XM_008873387.1"/>
</dbReference>
<dbReference type="AlphaFoldDB" id="A0A024U0Q3"/>
<protein>
    <submittedName>
        <fullName evidence="1">Uncharacterized protein</fullName>
    </submittedName>
</protein>
<gene>
    <name evidence="1" type="ORF">H310_07875</name>
</gene>
<sequence>MDALQTFCAGGSMPRVELPWRCPCTPSDIVQLRRRPHVPPVTYASVFTSGPARRTSLHRLTCANAVGNAGIDTLSYSRRRGADVISEKVVRRCRPTPGKVSRNSTAFATVVHPGLGENGCASCTSALEQGSF</sequence>
<dbReference type="VEuPathDB" id="FungiDB:H310_07875"/>
<dbReference type="GeneID" id="20084925"/>
<organism evidence="1">
    <name type="scientific">Aphanomyces invadans</name>
    <dbReference type="NCBI Taxonomy" id="157072"/>
    <lineage>
        <taxon>Eukaryota</taxon>
        <taxon>Sar</taxon>
        <taxon>Stramenopiles</taxon>
        <taxon>Oomycota</taxon>
        <taxon>Saprolegniomycetes</taxon>
        <taxon>Saprolegniales</taxon>
        <taxon>Verrucalvaceae</taxon>
        <taxon>Aphanomyces</taxon>
    </lineage>
</organism>
<name>A0A024U0Q3_9STRA</name>
<evidence type="ECO:0000313" key="1">
    <source>
        <dbReference type="EMBL" id="ETV99833.1"/>
    </source>
</evidence>
<reference evidence="1" key="1">
    <citation type="submission" date="2013-12" db="EMBL/GenBank/DDBJ databases">
        <title>The Genome Sequence of Aphanomyces invadans NJM9701.</title>
        <authorList>
            <consortium name="The Broad Institute Genomics Platform"/>
            <person name="Russ C."/>
            <person name="Tyler B."/>
            <person name="van West P."/>
            <person name="Dieguez-Uribeondo J."/>
            <person name="Young S.K."/>
            <person name="Zeng Q."/>
            <person name="Gargeya S."/>
            <person name="Fitzgerald M."/>
            <person name="Abouelleil A."/>
            <person name="Alvarado L."/>
            <person name="Chapman S.B."/>
            <person name="Gainer-Dewar J."/>
            <person name="Goldberg J."/>
            <person name="Griggs A."/>
            <person name="Gujja S."/>
            <person name="Hansen M."/>
            <person name="Howarth C."/>
            <person name="Imamovic A."/>
            <person name="Ireland A."/>
            <person name="Larimer J."/>
            <person name="McCowan C."/>
            <person name="Murphy C."/>
            <person name="Pearson M."/>
            <person name="Poon T.W."/>
            <person name="Priest M."/>
            <person name="Roberts A."/>
            <person name="Saif S."/>
            <person name="Shea T."/>
            <person name="Sykes S."/>
            <person name="Wortman J."/>
            <person name="Nusbaum C."/>
            <person name="Birren B."/>
        </authorList>
    </citation>
    <scope>NUCLEOTIDE SEQUENCE [LARGE SCALE GENOMIC DNA]</scope>
    <source>
        <strain evidence="1">NJM9701</strain>
    </source>
</reference>